<gene>
    <name evidence="3" type="ORF">POL58_32755</name>
</gene>
<reference evidence="3 4" key="1">
    <citation type="submission" date="2022-11" db="EMBL/GenBank/DDBJ databases">
        <title>Minimal conservation of predation-associated metabolite biosynthetic gene clusters underscores biosynthetic potential of Myxococcota including descriptions for ten novel species: Archangium lansinium sp. nov., Myxococcus landrumus sp. nov., Nannocystis bai.</title>
        <authorList>
            <person name="Ahearne A."/>
            <person name="Stevens C."/>
            <person name="Dowd S."/>
        </authorList>
    </citation>
    <scope>NUCLEOTIDE SEQUENCE [LARGE SCALE GENOMIC DNA]</scope>
    <source>
        <strain evidence="3 4">NCELM</strain>
    </source>
</reference>
<evidence type="ECO:0000256" key="1">
    <source>
        <dbReference type="ARBA" id="ARBA00022729"/>
    </source>
</evidence>
<evidence type="ECO:0000313" key="4">
    <source>
        <dbReference type="Proteomes" id="UP001217838"/>
    </source>
</evidence>
<keyword evidence="1" id="KW-0732">Signal</keyword>
<dbReference type="RefSeq" id="WP_272004422.1">
    <property type="nucleotide sequence ID" value="NZ_JAQNDN010000019.1"/>
</dbReference>
<sequence length="435" mass="44585">MQRLHGILRLSWFVLAGACGPGPGGDTEPTTDSPATTTSTTTSSTTDPTGGPTTGPVTTGTDTTSPSPATSTSTTSASDTADSTTTEDSTTAGTGGLPLCGFADVPIRGLAGQAFVAGDFDGDGTVDLAVKPDGGTVQLQFNSGSGVAFTAGGVHDISNGGKMAAGDFDGDGSLDLLHYDFSIAEQIQLQLNLGAELGAPQSIPLNELYYTLRVADVDGDGDSDVSFGGRHSEPVRVLLADAGMLMEAHQLPISACYATGSDWADFDGDGDLDFAVIGDCNAAVGTPPIAVHLREGDGYVALPDVGQAESSDPPVLEAGDFDGDGIVDIVTQGFHQIPHFDRHRGLGDATFDPREAFDVPVDRWIRDALDVDADGLTDLLADGDGVVVLYRSTGPSFEPCLVGPRVLVGAADFDGDGRTDVIVKDGQAFTLARAQ</sequence>
<dbReference type="InterPro" id="IPR028994">
    <property type="entry name" value="Integrin_alpha_N"/>
</dbReference>
<dbReference type="Pfam" id="PF13517">
    <property type="entry name" value="FG-GAP_3"/>
    <property type="match status" value="2"/>
</dbReference>
<dbReference type="PANTHER" id="PTHR44103:SF1">
    <property type="entry name" value="PROPROTEIN CONVERTASE P"/>
    <property type="match status" value="1"/>
</dbReference>
<feature type="compositionally biased region" description="Low complexity" evidence="2">
    <location>
        <begin position="26"/>
        <end position="92"/>
    </location>
</feature>
<dbReference type="EMBL" id="JAQNDN010000019">
    <property type="protein sequence ID" value="MDC0672567.1"/>
    <property type="molecule type" value="Genomic_DNA"/>
</dbReference>
<keyword evidence="4" id="KW-1185">Reference proteome</keyword>
<name>A0ABT5BER8_9BACT</name>
<dbReference type="SUPFAM" id="SSF69318">
    <property type="entry name" value="Integrin alpha N-terminal domain"/>
    <property type="match status" value="1"/>
</dbReference>
<dbReference type="InterPro" id="IPR013517">
    <property type="entry name" value="FG-GAP"/>
</dbReference>
<organism evidence="3 4">
    <name type="scientific">Nannocystis radixulma</name>
    <dbReference type="NCBI Taxonomy" id="2995305"/>
    <lineage>
        <taxon>Bacteria</taxon>
        <taxon>Pseudomonadati</taxon>
        <taxon>Myxococcota</taxon>
        <taxon>Polyangia</taxon>
        <taxon>Nannocystales</taxon>
        <taxon>Nannocystaceae</taxon>
        <taxon>Nannocystis</taxon>
    </lineage>
</organism>
<feature type="region of interest" description="Disordered" evidence="2">
    <location>
        <begin position="21"/>
        <end position="97"/>
    </location>
</feature>
<comment type="caution">
    <text evidence="3">The sequence shown here is derived from an EMBL/GenBank/DDBJ whole genome shotgun (WGS) entry which is preliminary data.</text>
</comment>
<evidence type="ECO:0000313" key="3">
    <source>
        <dbReference type="EMBL" id="MDC0672567.1"/>
    </source>
</evidence>
<dbReference type="PANTHER" id="PTHR44103">
    <property type="entry name" value="PROPROTEIN CONVERTASE P"/>
    <property type="match status" value="1"/>
</dbReference>
<dbReference type="Proteomes" id="UP001217838">
    <property type="component" value="Unassembled WGS sequence"/>
</dbReference>
<dbReference type="Gene3D" id="2.130.10.130">
    <property type="entry name" value="Integrin alpha, N-terminal"/>
    <property type="match status" value="1"/>
</dbReference>
<accession>A0ABT5BER8</accession>
<proteinExistence type="predicted"/>
<evidence type="ECO:0000256" key="2">
    <source>
        <dbReference type="SAM" id="MobiDB-lite"/>
    </source>
</evidence>
<protein>
    <submittedName>
        <fullName evidence="3">VCBS repeat-containing protein</fullName>
    </submittedName>
</protein>